<organism evidence="12 13">
    <name type="scientific">Caenorhabditis nigoni</name>
    <dbReference type="NCBI Taxonomy" id="1611254"/>
    <lineage>
        <taxon>Eukaryota</taxon>
        <taxon>Metazoa</taxon>
        <taxon>Ecdysozoa</taxon>
        <taxon>Nematoda</taxon>
        <taxon>Chromadorea</taxon>
        <taxon>Rhabditida</taxon>
        <taxon>Rhabditina</taxon>
        <taxon>Rhabditomorpha</taxon>
        <taxon>Rhabditoidea</taxon>
        <taxon>Rhabditidae</taxon>
        <taxon>Peloderinae</taxon>
        <taxon>Caenorhabditis</taxon>
    </lineage>
</organism>
<gene>
    <name evidence="12" type="primary">Cni-nhx-1</name>
    <name evidence="12" type="synonym">Cnig_chr_X.g22350</name>
    <name evidence="12" type="ORF">B9Z55_022350</name>
</gene>
<dbReference type="GO" id="GO:0005886">
    <property type="term" value="C:plasma membrane"/>
    <property type="evidence" value="ECO:0007669"/>
    <property type="project" value="TreeGrafter"/>
</dbReference>
<sequence>MITLNLLKEEKKRQSDDYLIESADIPFQTEEGKKQKLSVVNHEVLVGYAMEQTGNADTSWNMAITYCFHRMPRARHFFPESAVLIVLGLFAGFTIYEMWTVDLYLHPDLFFLYLLPPIVLEAGYFMPNKAFISNITTISLFAVAGTVINIFLTSCFIFACQNFYDFNITIVDTLLFSTVISAVDPVAVLSVFEEIHVNKLLYITVFGESLLNDAVTVVLYHSFHSMVRIGQAHLIYQDYTMSMMNFFLVSGGGILVGVVFAVLAALGVKWSANVSVLQPIICITVPYMAYLCSEIVHVSGILGIVVCGICMKSYVTGSMEERADITVKYTLKTLSSCCEAVIFVFLGFSIFSKDHTWDIGFAIVTVITCFAARFLVVFILSWIANKWRMQKISLRDQTIMAFGGLRGAICFGLVLTIDGEVVPAKPIMISTTLIVIVFTVFIQGTMIKPLVSFLNVKIDSTYDKSLFESCMEHCFEDAMCGVEAIIGTHGQYYWKNKVDKWNTQFLEPALTRQDMNRGRRLVKKLTDMTTDEQRVALLHDDVVELDP</sequence>
<feature type="transmembrane region" description="Helical" evidence="10">
    <location>
        <begin position="357"/>
        <end position="385"/>
    </location>
</feature>
<evidence type="ECO:0000256" key="10">
    <source>
        <dbReference type="SAM" id="Phobius"/>
    </source>
</evidence>
<dbReference type="PRINTS" id="PR01084">
    <property type="entry name" value="NAHEXCHNGR"/>
</dbReference>
<keyword evidence="2 9" id="KW-0813">Transport</keyword>
<dbReference type="InterPro" id="IPR006153">
    <property type="entry name" value="Cation/H_exchanger_TM"/>
</dbReference>
<dbReference type="OrthoDB" id="196264at2759"/>
<keyword evidence="8 9" id="KW-0739">Sodium transport</keyword>
<keyword evidence="4 10" id="KW-1133">Transmembrane helix</keyword>
<keyword evidence="5" id="KW-0915">Sodium</keyword>
<keyword evidence="3 9" id="KW-0812">Transmembrane</keyword>
<feature type="transmembrane region" description="Helical" evidence="10">
    <location>
        <begin position="170"/>
        <end position="188"/>
    </location>
</feature>
<evidence type="ECO:0000256" key="9">
    <source>
        <dbReference type="RuleBase" id="RU003722"/>
    </source>
</evidence>
<evidence type="ECO:0000256" key="5">
    <source>
        <dbReference type="ARBA" id="ARBA00023053"/>
    </source>
</evidence>
<proteinExistence type="inferred from homology"/>
<dbReference type="AlphaFoldDB" id="A0A2G5SK84"/>
<dbReference type="STRING" id="1611254.A0A2G5SK84"/>
<keyword evidence="13" id="KW-1185">Reference proteome</keyword>
<dbReference type="GO" id="GO:0051453">
    <property type="term" value="P:regulation of intracellular pH"/>
    <property type="evidence" value="ECO:0007669"/>
    <property type="project" value="TreeGrafter"/>
</dbReference>
<evidence type="ECO:0000313" key="12">
    <source>
        <dbReference type="EMBL" id="PIC15332.1"/>
    </source>
</evidence>
<evidence type="ECO:0000256" key="3">
    <source>
        <dbReference type="ARBA" id="ARBA00022692"/>
    </source>
</evidence>
<evidence type="ECO:0000256" key="8">
    <source>
        <dbReference type="ARBA" id="ARBA00023201"/>
    </source>
</evidence>
<feature type="transmembrane region" description="Helical" evidence="10">
    <location>
        <begin position="138"/>
        <end position="164"/>
    </location>
</feature>
<dbReference type="EMBL" id="PDUG01000006">
    <property type="protein sequence ID" value="PIC15332.1"/>
    <property type="molecule type" value="Genomic_DNA"/>
</dbReference>
<protein>
    <recommendedName>
        <fullName evidence="9">Sodium/hydrogen exchanger</fullName>
    </recommendedName>
</protein>
<dbReference type="InterPro" id="IPR004709">
    <property type="entry name" value="NaH_exchanger"/>
</dbReference>
<comment type="subcellular location">
    <subcellularLocation>
        <location evidence="1">Membrane</location>
        <topology evidence="1">Multi-pass membrane protein</topology>
    </subcellularLocation>
</comment>
<keyword evidence="7 10" id="KW-0472">Membrane</keyword>
<evidence type="ECO:0000256" key="4">
    <source>
        <dbReference type="ARBA" id="ARBA00022989"/>
    </source>
</evidence>
<reference evidence="13" key="1">
    <citation type="submission" date="2017-10" db="EMBL/GenBank/DDBJ databases">
        <title>Rapid genome shrinkage in a self-fertile nematode reveals novel sperm competition proteins.</title>
        <authorList>
            <person name="Yin D."/>
            <person name="Schwarz E.M."/>
            <person name="Thomas C.G."/>
            <person name="Felde R.L."/>
            <person name="Korf I.F."/>
            <person name="Cutter A.D."/>
            <person name="Schartner C.M."/>
            <person name="Ralston E.J."/>
            <person name="Meyer B.J."/>
            <person name="Haag E.S."/>
        </authorList>
    </citation>
    <scope>NUCLEOTIDE SEQUENCE [LARGE SCALE GENOMIC DNA]</scope>
    <source>
        <strain evidence="13">JU1422</strain>
    </source>
</reference>
<dbReference type="PANTHER" id="PTHR10110:SF125">
    <property type="entry name" value="SODIUM_HYDROGEN EXCHANGER"/>
    <property type="match status" value="1"/>
</dbReference>
<dbReference type="GO" id="GO:0015385">
    <property type="term" value="F:sodium:proton antiporter activity"/>
    <property type="evidence" value="ECO:0007669"/>
    <property type="project" value="InterPro"/>
</dbReference>
<comment type="caution">
    <text evidence="12">The sequence shown here is derived from an EMBL/GenBank/DDBJ whole genome shotgun (WGS) entry which is preliminary data.</text>
</comment>
<dbReference type="Proteomes" id="UP000230233">
    <property type="component" value="Chromosome X"/>
</dbReference>
<feature type="transmembrane region" description="Helical" evidence="10">
    <location>
        <begin position="243"/>
        <end position="263"/>
    </location>
</feature>
<evidence type="ECO:0000256" key="6">
    <source>
        <dbReference type="ARBA" id="ARBA00023065"/>
    </source>
</evidence>
<dbReference type="Pfam" id="PF00999">
    <property type="entry name" value="Na_H_Exchanger"/>
    <property type="match status" value="1"/>
</dbReference>
<feature type="transmembrane region" description="Helical" evidence="10">
    <location>
        <begin position="329"/>
        <end position="351"/>
    </location>
</feature>
<evidence type="ECO:0000256" key="1">
    <source>
        <dbReference type="ARBA" id="ARBA00004141"/>
    </source>
</evidence>
<feature type="domain" description="Cation/H+ exchanger transmembrane" evidence="11">
    <location>
        <begin position="65"/>
        <end position="451"/>
    </location>
</feature>
<evidence type="ECO:0000256" key="7">
    <source>
        <dbReference type="ARBA" id="ARBA00023136"/>
    </source>
</evidence>
<comment type="similarity">
    <text evidence="9">Belongs to the monovalent cation:proton antiporter 1 (CPA1) transporter (TC 2.A.36) family.</text>
</comment>
<feature type="transmembrane region" description="Helical" evidence="10">
    <location>
        <begin position="295"/>
        <end position="317"/>
    </location>
</feature>
<feature type="transmembrane region" description="Helical" evidence="10">
    <location>
        <begin position="427"/>
        <end position="447"/>
    </location>
</feature>
<feature type="transmembrane region" description="Helical" evidence="10">
    <location>
        <begin position="108"/>
        <end position="126"/>
    </location>
</feature>
<evidence type="ECO:0000256" key="2">
    <source>
        <dbReference type="ARBA" id="ARBA00022448"/>
    </source>
</evidence>
<accession>A0A2G5SK84</accession>
<dbReference type="NCBIfam" id="TIGR00840">
    <property type="entry name" value="b_cpa1"/>
    <property type="match status" value="1"/>
</dbReference>
<dbReference type="GO" id="GO:0098719">
    <property type="term" value="P:sodium ion import across plasma membrane"/>
    <property type="evidence" value="ECO:0007669"/>
    <property type="project" value="TreeGrafter"/>
</dbReference>
<feature type="transmembrane region" description="Helical" evidence="10">
    <location>
        <begin position="397"/>
        <end position="415"/>
    </location>
</feature>
<evidence type="ECO:0000259" key="11">
    <source>
        <dbReference type="Pfam" id="PF00999"/>
    </source>
</evidence>
<dbReference type="PANTHER" id="PTHR10110">
    <property type="entry name" value="SODIUM/HYDROGEN EXCHANGER"/>
    <property type="match status" value="1"/>
</dbReference>
<dbReference type="Gene3D" id="6.10.140.1330">
    <property type="match status" value="1"/>
</dbReference>
<name>A0A2G5SK84_9PELO</name>
<keyword evidence="9" id="KW-0050">Antiport</keyword>
<feature type="transmembrane region" description="Helical" evidence="10">
    <location>
        <begin position="77"/>
        <end position="96"/>
    </location>
</feature>
<dbReference type="GO" id="GO:0015386">
    <property type="term" value="F:potassium:proton antiporter activity"/>
    <property type="evidence" value="ECO:0007669"/>
    <property type="project" value="TreeGrafter"/>
</dbReference>
<evidence type="ECO:0000313" key="13">
    <source>
        <dbReference type="Proteomes" id="UP000230233"/>
    </source>
</evidence>
<keyword evidence="6 9" id="KW-0406">Ion transport</keyword>
<dbReference type="InterPro" id="IPR018422">
    <property type="entry name" value="Cation/H_exchanger_CPA1"/>
</dbReference>